<protein>
    <recommendedName>
        <fullName evidence="4">Glycosyltransferase RgtA/B/C/D-like domain-containing protein</fullName>
    </recommendedName>
</protein>
<organism evidence="2 3">
    <name type="scientific">Enhygromyxa salina</name>
    <dbReference type="NCBI Taxonomy" id="215803"/>
    <lineage>
        <taxon>Bacteria</taxon>
        <taxon>Pseudomonadati</taxon>
        <taxon>Myxococcota</taxon>
        <taxon>Polyangia</taxon>
        <taxon>Nannocystales</taxon>
        <taxon>Nannocystaceae</taxon>
        <taxon>Enhygromyxa</taxon>
    </lineage>
</organism>
<reference evidence="2 3" key="1">
    <citation type="submission" date="2018-03" db="EMBL/GenBank/DDBJ databases">
        <title>Draft Genome Sequences of the Obligatory Marine Myxobacteria Enhygromyxa salina SWB005.</title>
        <authorList>
            <person name="Poehlein A."/>
            <person name="Moghaddam J.A."/>
            <person name="Harms H."/>
            <person name="Alanjari M."/>
            <person name="Koenig G.M."/>
            <person name="Daniel R."/>
            <person name="Schaeberle T.F."/>
        </authorList>
    </citation>
    <scope>NUCLEOTIDE SEQUENCE [LARGE SCALE GENOMIC DNA]</scope>
    <source>
        <strain evidence="2 3">SWB005</strain>
    </source>
</reference>
<dbReference type="RefSeq" id="WP_106389827.1">
    <property type="nucleotide sequence ID" value="NZ_PVNK01000015.1"/>
</dbReference>
<feature type="transmembrane region" description="Helical" evidence="1">
    <location>
        <begin position="364"/>
        <end position="385"/>
    </location>
</feature>
<dbReference type="OrthoDB" id="344788at2"/>
<feature type="transmembrane region" description="Helical" evidence="1">
    <location>
        <begin position="97"/>
        <end position="121"/>
    </location>
</feature>
<dbReference type="AlphaFoldDB" id="A0A2S9YK03"/>
<dbReference type="Proteomes" id="UP000237968">
    <property type="component" value="Unassembled WGS sequence"/>
</dbReference>
<keyword evidence="1" id="KW-0472">Membrane</keyword>
<keyword evidence="1" id="KW-1133">Transmembrane helix</keyword>
<accession>A0A2S9YK03</accession>
<feature type="transmembrane region" description="Helical" evidence="1">
    <location>
        <begin position="232"/>
        <end position="254"/>
    </location>
</feature>
<name>A0A2S9YK03_9BACT</name>
<feature type="transmembrane region" description="Helical" evidence="1">
    <location>
        <begin position="203"/>
        <end position="220"/>
    </location>
</feature>
<feature type="transmembrane region" description="Helical" evidence="1">
    <location>
        <begin position="335"/>
        <end position="352"/>
    </location>
</feature>
<comment type="caution">
    <text evidence="2">The sequence shown here is derived from an EMBL/GenBank/DDBJ whole genome shotgun (WGS) entry which is preliminary data.</text>
</comment>
<gene>
    <name evidence="2" type="ORF">ENSA5_03560</name>
</gene>
<keyword evidence="1" id="KW-0812">Transmembrane</keyword>
<proteinExistence type="predicted"/>
<evidence type="ECO:0008006" key="4">
    <source>
        <dbReference type="Google" id="ProtNLM"/>
    </source>
</evidence>
<sequence>MREGDLPRGEAKTSAGVGRQLSLLAALGLGVGFLVHLRPWSFLCDDAFISFRYARNLGQHGALVYNLAPREPVEGYTNLLWVLLLGLGDALGLRAEGLAPVLTAAASLGALLLVALICAELRGRFGPARGDRGRARAAPFELVDLLGPALLVCVPEFVVWGSGGLETSLALSLSLLAMWLWLRGGIELAAVAAALAGLTRPDALLSVAAFGLGWLAVVGLERRANEAPSPSIPWRRVGIAAVLFAVPLVAQVLVRKAYYGEWLPNTWAVKHHGAALRDFYGVGYLKFWASRMDLLWLAPLALLLRPRHLLLALPIAAQAWWVWSIGGDFMAYGRFLLPATTLTMLLVGLLVAEARDELRARAWLGSPWTELAWAALALALVLGYARQIPARIQEDRAHAHLHIDYEDPKQTPGFEGVDAMHRFAAIRYAAGRALAAQVPADTLITVGAAGALPYASQLPAYDSYGLVDPGVAAVAEPRTHEQGARPGHQLRAPLDYMRSHEPDLICHIGYAGERLPGSSRRARGVRGFTGWACVETGPIPDPRAEGGALPSHYYCCLRPVGRFEELDERALRRSK</sequence>
<evidence type="ECO:0000313" key="3">
    <source>
        <dbReference type="Proteomes" id="UP000237968"/>
    </source>
</evidence>
<feature type="transmembrane region" description="Helical" evidence="1">
    <location>
        <begin position="294"/>
        <end position="323"/>
    </location>
</feature>
<keyword evidence="3" id="KW-1185">Reference proteome</keyword>
<feature type="transmembrane region" description="Helical" evidence="1">
    <location>
        <begin position="142"/>
        <end position="163"/>
    </location>
</feature>
<feature type="transmembrane region" description="Helical" evidence="1">
    <location>
        <begin position="21"/>
        <end position="40"/>
    </location>
</feature>
<evidence type="ECO:0000256" key="1">
    <source>
        <dbReference type="SAM" id="Phobius"/>
    </source>
</evidence>
<dbReference type="EMBL" id="PVNK01000015">
    <property type="protein sequence ID" value="PRQ05366.1"/>
    <property type="molecule type" value="Genomic_DNA"/>
</dbReference>
<feature type="transmembrane region" description="Helical" evidence="1">
    <location>
        <begin position="169"/>
        <end position="196"/>
    </location>
</feature>
<evidence type="ECO:0000313" key="2">
    <source>
        <dbReference type="EMBL" id="PRQ05366.1"/>
    </source>
</evidence>